<reference evidence="8" key="1">
    <citation type="submission" date="2022-10" db="EMBL/GenBank/DDBJ databases">
        <title>Description of microaerobic benzene degrading bacteria.</title>
        <authorList>
            <person name="Bedics A."/>
            <person name="Tancsics A."/>
            <person name="Banerjee S."/>
        </authorList>
    </citation>
    <scope>NUCLEOTIDE SEQUENCE</scope>
    <source>
        <strain evidence="8">D2M1</strain>
    </source>
</reference>
<feature type="domain" description="UvrD-like helicase ATP-binding" evidence="7">
    <location>
        <begin position="21"/>
        <end position="313"/>
    </location>
</feature>
<feature type="binding site" evidence="6">
    <location>
        <begin position="42"/>
        <end position="49"/>
    </location>
    <ligand>
        <name>ATP</name>
        <dbReference type="ChEBI" id="CHEBI:30616"/>
    </ligand>
</feature>
<keyword evidence="2 6" id="KW-0378">Hydrolase</keyword>
<protein>
    <recommendedName>
        <fullName evidence="5">DNA 3'-5' helicase II</fullName>
    </recommendedName>
</protein>
<dbReference type="Pfam" id="PF00580">
    <property type="entry name" value="UvrD-helicase"/>
    <property type="match status" value="1"/>
</dbReference>
<evidence type="ECO:0000256" key="5">
    <source>
        <dbReference type="ARBA" id="ARBA00034923"/>
    </source>
</evidence>
<evidence type="ECO:0000259" key="7">
    <source>
        <dbReference type="PROSITE" id="PS51198"/>
    </source>
</evidence>
<sequence length="639" mass="69105">MTAVSLEATDLTLLARLASDLSFSDAERRAALLEGGSRDFNAVPGSGKTSLLAAKLLLLARKWPHATKGICVLSHTNVARDEIVRRLAGTHEGAMLLGYPHFIGTIHAFVNQFLAMPVLRALNLPVDVIDDDVFGTRALARLKGNQYFTLRAWLARQANGDALVSQLFFKGADLTVMSGGGDLPGPESKSGKQLDDIKRALSRAGIFRHRDMFAFALVALQSHPDLLDVIHRRFPMVFVDEMQDTSWEQEDVLNRLFDGKAVMQRFGDVDQKIILDDDDAKLLTFPRTGHGTISTSKRFGPRIAAAVASVRISKQPVTGEAPDDVKPVLLLYKTEDVGRVLRHFGKLVMDRVNADALRDGSVRAMCTRKTVDGAVDAGRHLVDYWPAYAQQMNSGAATTAGAFWTLIDQSSSRPTAETLAERAGEVRKALLHVLREAGASVVTELRDARGLLRAVAELHGSDESMQALIRDLVLDAALTGSASARQALPGILYQRLQTLLPVSMTAAVFAALPVFAQAPASVAAQESPTICTVVHAGRELSFTLGTVAIMKGETHLASLVLESYGGKSKRFDLAMALPAIAGVKGLGKLGVTHEGQMRNLYVAMSRPTKFLCLAANAARVDDETCARLVEKGWEVELLT</sequence>
<dbReference type="InterPro" id="IPR000212">
    <property type="entry name" value="DNA_helicase_UvrD/REP"/>
</dbReference>
<dbReference type="EMBL" id="JAPCKI010000017">
    <property type="protein sequence ID" value="MDD2179971.1"/>
    <property type="molecule type" value="Genomic_DNA"/>
</dbReference>
<dbReference type="RefSeq" id="WP_274113602.1">
    <property type="nucleotide sequence ID" value="NZ_JAPCKI010000017.1"/>
</dbReference>
<keyword evidence="4 6" id="KW-0067">ATP-binding</keyword>
<evidence type="ECO:0000256" key="3">
    <source>
        <dbReference type="ARBA" id="ARBA00022806"/>
    </source>
</evidence>
<evidence type="ECO:0000256" key="2">
    <source>
        <dbReference type="ARBA" id="ARBA00022801"/>
    </source>
</evidence>
<keyword evidence="9" id="KW-1185">Reference proteome</keyword>
<dbReference type="Proteomes" id="UP001148932">
    <property type="component" value="Unassembled WGS sequence"/>
</dbReference>
<gene>
    <name evidence="8" type="ORF">OIN59_21235</name>
</gene>
<dbReference type="PANTHER" id="PTHR11070">
    <property type="entry name" value="UVRD / RECB / PCRA DNA HELICASE FAMILY MEMBER"/>
    <property type="match status" value="1"/>
</dbReference>
<evidence type="ECO:0000313" key="9">
    <source>
        <dbReference type="Proteomes" id="UP001148932"/>
    </source>
</evidence>
<organism evidence="8 9">
    <name type="scientific">Acidovorax benzenivorans</name>
    <dbReference type="NCBI Taxonomy" id="2987520"/>
    <lineage>
        <taxon>Bacteria</taxon>
        <taxon>Pseudomonadati</taxon>
        <taxon>Pseudomonadota</taxon>
        <taxon>Betaproteobacteria</taxon>
        <taxon>Burkholderiales</taxon>
        <taxon>Comamonadaceae</taxon>
        <taxon>Acidovorax</taxon>
    </lineage>
</organism>
<dbReference type="InterPro" id="IPR027417">
    <property type="entry name" value="P-loop_NTPase"/>
</dbReference>
<dbReference type="Gene3D" id="3.40.50.300">
    <property type="entry name" value="P-loop containing nucleotide triphosphate hydrolases"/>
    <property type="match status" value="1"/>
</dbReference>
<proteinExistence type="predicted"/>
<evidence type="ECO:0000256" key="6">
    <source>
        <dbReference type="PROSITE-ProRule" id="PRU00560"/>
    </source>
</evidence>
<dbReference type="PROSITE" id="PS51198">
    <property type="entry name" value="UVRD_HELICASE_ATP_BIND"/>
    <property type="match status" value="1"/>
</dbReference>
<evidence type="ECO:0000256" key="1">
    <source>
        <dbReference type="ARBA" id="ARBA00022741"/>
    </source>
</evidence>
<name>A0ABT5S1Z3_9BURK</name>
<evidence type="ECO:0000313" key="8">
    <source>
        <dbReference type="EMBL" id="MDD2179971.1"/>
    </source>
</evidence>
<dbReference type="PANTHER" id="PTHR11070:SF2">
    <property type="entry name" value="ATP-DEPENDENT DNA HELICASE SRS2"/>
    <property type="match status" value="1"/>
</dbReference>
<comment type="caution">
    <text evidence="8">The sequence shown here is derived from an EMBL/GenBank/DDBJ whole genome shotgun (WGS) entry which is preliminary data.</text>
</comment>
<accession>A0ABT5S1Z3</accession>
<keyword evidence="3 6" id="KW-0347">Helicase</keyword>
<dbReference type="InterPro" id="IPR014016">
    <property type="entry name" value="UvrD-like_ATP-bd"/>
</dbReference>
<keyword evidence="1 6" id="KW-0547">Nucleotide-binding</keyword>
<dbReference type="SUPFAM" id="SSF52540">
    <property type="entry name" value="P-loop containing nucleoside triphosphate hydrolases"/>
    <property type="match status" value="1"/>
</dbReference>
<evidence type="ECO:0000256" key="4">
    <source>
        <dbReference type="ARBA" id="ARBA00022840"/>
    </source>
</evidence>